<feature type="compositionally biased region" description="Basic and acidic residues" evidence="1">
    <location>
        <begin position="20"/>
        <end position="30"/>
    </location>
</feature>
<keyword evidence="2" id="KW-0812">Transmembrane</keyword>
<feature type="compositionally biased region" description="Polar residues" evidence="1">
    <location>
        <begin position="39"/>
        <end position="82"/>
    </location>
</feature>
<dbReference type="EMBL" id="CP016076">
    <property type="protein sequence ID" value="APU12165.1"/>
    <property type="molecule type" value="Genomic_DNA"/>
</dbReference>
<name>A0AAC9L870_9PSEU</name>
<feature type="compositionally biased region" description="Low complexity" evidence="1">
    <location>
        <begin position="111"/>
        <end position="124"/>
    </location>
</feature>
<proteinExistence type="predicted"/>
<keyword evidence="4" id="KW-1185">Reference proteome</keyword>
<sequence>MTWQEEAQKLDADLATGRISAEEYRARRDQLQAGGQGVTGTPQSTGHEAPSSMESTQLIGPNSENDQRQGGATPPSDATQVVRQDWRQQAGGQAGGQSDADRTQVVRGLNQQQPQGGYPQQGYPAGPPPQSPPGGFPQGGYNAPPPGVTQPPWAGGDSQPPWAGSDLPPMASNSSDNWIRQGPEAFESDGGGKAPKIVAIIAAVVVLAGIAFGAWMLWGRGDGSPQAGGDTDQTNTADPSTAPTSEEEREPRDPLLPADIGGAQELDKAEIADYAGIQSIQTLTEGEDGVFTTGGAADARALVSHFDDGTQVVVFVVEMADAESAAASRDELTTLQENYGLELRDGVPGVNEAWRAAPEDEDSMVRTHYVSDDLLVRIQVSGPSEQAVSDKHQEVLTQQMVSQVPNE</sequence>
<gene>
    <name evidence="3" type="ORF">UA74_00325</name>
</gene>
<keyword evidence="2" id="KW-1133">Transmembrane helix</keyword>
<protein>
    <submittedName>
        <fullName evidence="3">Uncharacterized protein</fullName>
    </submittedName>
</protein>
<dbReference type="AlphaFoldDB" id="A0AAC9L870"/>
<reference evidence="4" key="1">
    <citation type="submission" date="2016-06" db="EMBL/GenBank/DDBJ databases">
        <title>Complete genome sequence of Actinoalloteichus fjordicus DSM 46855 (=ADI127-17), type strain of the new species Actinoalloteichus fjordicus.</title>
        <authorList>
            <person name="Ruckert C."/>
            <person name="Nouioui I."/>
            <person name="Willmese J."/>
            <person name="van Wezel G."/>
            <person name="Klenk H.-P."/>
            <person name="Kalinowski J."/>
            <person name="Zotchev S.B."/>
        </authorList>
    </citation>
    <scope>NUCLEOTIDE SEQUENCE [LARGE SCALE GENOMIC DNA]</scope>
    <source>
        <strain evidence="4">ADI127-7</strain>
    </source>
</reference>
<evidence type="ECO:0000256" key="1">
    <source>
        <dbReference type="SAM" id="MobiDB-lite"/>
    </source>
</evidence>
<feature type="compositionally biased region" description="Polar residues" evidence="1">
    <location>
        <begin position="231"/>
        <end position="244"/>
    </location>
</feature>
<evidence type="ECO:0000313" key="4">
    <source>
        <dbReference type="Proteomes" id="UP000185511"/>
    </source>
</evidence>
<dbReference type="Proteomes" id="UP000185511">
    <property type="component" value="Chromosome"/>
</dbReference>
<accession>A0AAC9L870</accession>
<feature type="transmembrane region" description="Helical" evidence="2">
    <location>
        <begin position="197"/>
        <end position="218"/>
    </location>
</feature>
<feature type="region of interest" description="Disordered" evidence="1">
    <location>
        <begin position="14"/>
        <end position="191"/>
    </location>
</feature>
<keyword evidence="2" id="KW-0472">Membrane</keyword>
<evidence type="ECO:0000313" key="3">
    <source>
        <dbReference type="EMBL" id="APU12165.1"/>
    </source>
</evidence>
<evidence type="ECO:0000256" key="2">
    <source>
        <dbReference type="SAM" id="Phobius"/>
    </source>
</evidence>
<dbReference type="RefSeq" id="WP_075737861.1">
    <property type="nucleotide sequence ID" value="NZ_CP016076.1"/>
</dbReference>
<dbReference type="KEGG" id="acad:UA74_00325"/>
<feature type="region of interest" description="Disordered" evidence="1">
    <location>
        <begin position="223"/>
        <end position="260"/>
    </location>
</feature>
<feature type="compositionally biased region" description="Pro residues" evidence="1">
    <location>
        <begin position="125"/>
        <end position="135"/>
    </location>
</feature>
<organism evidence="3 4">
    <name type="scientific">Actinoalloteichus fjordicus</name>
    <dbReference type="NCBI Taxonomy" id="1612552"/>
    <lineage>
        <taxon>Bacteria</taxon>
        <taxon>Bacillati</taxon>
        <taxon>Actinomycetota</taxon>
        <taxon>Actinomycetes</taxon>
        <taxon>Pseudonocardiales</taxon>
        <taxon>Pseudonocardiaceae</taxon>
        <taxon>Actinoalloteichus</taxon>
    </lineage>
</organism>